<dbReference type="Proteomes" id="UP000001075">
    <property type="component" value="Unassembled WGS sequence"/>
</dbReference>
<reference evidence="3" key="1">
    <citation type="journal article" date="2011" name="Nat. Biotechnol.">
        <title>The genomic sequence of the Chinese hamster ovary (CHO)-K1 cell line.</title>
        <authorList>
            <person name="Xu X."/>
            <person name="Nagarajan H."/>
            <person name="Lewis N.E."/>
            <person name="Pan S."/>
            <person name="Cai Z."/>
            <person name="Liu X."/>
            <person name="Chen W."/>
            <person name="Xie M."/>
            <person name="Wang W."/>
            <person name="Hammond S."/>
            <person name="Andersen M.R."/>
            <person name="Neff N."/>
            <person name="Passarelli B."/>
            <person name="Koh W."/>
            <person name="Fan H.C."/>
            <person name="Wang J."/>
            <person name="Gui Y."/>
            <person name="Lee K.H."/>
            <person name="Betenbaugh M.J."/>
            <person name="Quake S.R."/>
            <person name="Famili I."/>
            <person name="Palsson B.O."/>
            <person name="Wang J."/>
        </authorList>
    </citation>
    <scope>NUCLEOTIDE SEQUENCE [LARGE SCALE GENOMIC DNA]</scope>
    <source>
        <strain evidence="3">CHO K1 cell line</strain>
    </source>
</reference>
<accession>G3HF00</accession>
<evidence type="ECO:0000313" key="2">
    <source>
        <dbReference type="EMBL" id="EGW06697.1"/>
    </source>
</evidence>
<gene>
    <name evidence="2" type="ORF">I79_009152</name>
</gene>
<name>G3HF00_CRIGR</name>
<organism evidence="2 3">
    <name type="scientific">Cricetulus griseus</name>
    <name type="common">Chinese hamster</name>
    <name type="synonym">Cricetulus barabensis griseus</name>
    <dbReference type="NCBI Taxonomy" id="10029"/>
    <lineage>
        <taxon>Eukaryota</taxon>
        <taxon>Metazoa</taxon>
        <taxon>Chordata</taxon>
        <taxon>Craniata</taxon>
        <taxon>Vertebrata</taxon>
        <taxon>Euteleostomi</taxon>
        <taxon>Mammalia</taxon>
        <taxon>Eutheria</taxon>
        <taxon>Euarchontoglires</taxon>
        <taxon>Glires</taxon>
        <taxon>Rodentia</taxon>
        <taxon>Myomorpha</taxon>
        <taxon>Muroidea</taxon>
        <taxon>Cricetidae</taxon>
        <taxon>Cricetinae</taxon>
        <taxon>Cricetulus</taxon>
    </lineage>
</organism>
<sequence>MTMVAWDTDSTGGGTSLTGGSLATVVKEGRGVVNCVGPASKSRERVGAPNRQRGTQNEERKHINKKQ</sequence>
<feature type="region of interest" description="Disordered" evidence="1">
    <location>
        <begin position="1"/>
        <end position="20"/>
    </location>
</feature>
<evidence type="ECO:0000313" key="3">
    <source>
        <dbReference type="Proteomes" id="UP000001075"/>
    </source>
</evidence>
<protein>
    <submittedName>
        <fullName evidence="2">Uncharacterized protein</fullName>
    </submittedName>
</protein>
<dbReference type="InParanoid" id="G3HF00"/>
<feature type="region of interest" description="Disordered" evidence="1">
    <location>
        <begin position="36"/>
        <end position="67"/>
    </location>
</feature>
<evidence type="ECO:0000256" key="1">
    <source>
        <dbReference type="SAM" id="MobiDB-lite"/>
    </source>
</evidence>
<dbReference type="AlphaFoldDB" id="G3HF00"/>
<dbReference type="EMBL" id="JH000323">
    <property type="protein sequence ID" value="EGW06697.1"/>
    <property type="molecule type" value="Genomic_DNA"/>
</dbReference>
<proteinExistence type="predicted"/>